<dbReference type="GeneID" id="98152634"/>
<keyword evidence="2" id="KW-0732">Signal</keyword>
<comment type="caution">
    <text evidence="3">The sequence shown here is derived from an EMBL/GenBank/DDBJ whole genome shotgun (WGS) entry which is preliminary data.</text>
</comment>
<feature type="region of interest" description="Disordered" evidence="1">
    <location>
        <begin position="52"/>
        <end position="103"/>
    </location>
</feature>
<feature type="compositionally biased region" description="Low complexity" evidence="1">
    <location>
        <begin position="194"/>
        <end position="205"/>
    </location>
</feature>
<feature type="compositionally biased region" description="Basic and acidic residues" evidence="1">
    <location>
        <begin position="212"/>
        <end position="221"/>
    </location>
</feature>
<evidence type="ECO:0000313" key="4">
    <source>
        <dbReference type="Proteomes" id="UP001610444"/>
    </source>
</evidence>
<name>A0ABR4JJA8_9EURO</name>
<dbReference type="Proteomes" id="UP001610444">
    <property type="component" value="Unassembled WGS sequence"/>
</dbReference>
<gene>
    <name evidence="3" type="ORF">BJX68DRAFT_195549</name>
</gene>
<feature type="chain" id="PRO_5045439357" evidence="2">
    <location>
        <begin position="19"/>
        <end position="311"/>
    </location>
</feature>
<feature type="compositionally biased region" description="Basic residues" evidence="1">
    <location>
        <begin position="63"/>
        <end position="72"/>
    </location>
</feature>
<evidence type="ECO:0000256" key="2">
    <source>
        <dbReference type="SAM" id="SignalP"/>
    </source>
</evidence>
<dbReference type="EMBL" id="JBFXLR010000070">
    <property type="protein sequence ID" value="KAL2839852.1"/>
    <property type="molecule type" value="Genomic_DNA"/>
</dbReference>
<accession>A0ABR4JJA8</accession>
<evidence type="ECO:0000256" key="1">
    <source>
        <dbReference type="SAM" id="MobiDB-lite"/>
    </source>
</evidence>
<sequence>MHLNLIFLAASTFSSFSAISLSSGFPLSRLLPYPQRNSPFPNMLPTFHMNSFKQWAPPPKKPILPKKTRHACNPRPPNPLRPKPSHDTPPSTLPLPKHQLPARPPAEVCVLVSADTQPYTPSSSSSSHTQSRETMRPDSESKTFPEKPDRGASPRDSVPHNQAPAPDPISRCDLQDNAGTSTEPPAFRGDYAEDGLSSRSILSSDDSLEESFQPRDAHEDVPIDPLILSSDGSWRDIDLQSSIPQDSLVNLETTCPYPEPPATLHAMSLKLQVGALKLRGLDLDQTPDVLELRQTFDWIFIHYSAEPCTVL</sequence>
<evidence type="ECO:0000313" key="3">
    <source>
        <dbReference type="EMBL" id="KAL2839852.1"/>
    </source>
</evidence>
<organism evidence="3 4">
    <name type="scientific">Aspergillus pseudodeflectus</name>
    <dbReference type="NCBI Taxonomy" id="176178"/>
    <lineage>
        <taxon>Eukaryota</taxon>
        <taxon>Fungi</taxon>
        <taxon>Dikarya</taxon>
        <taxon>Ascomycota</taxon>
        <taxon>Pezizomycotina</taxon>
        <taxon>Eurotiomycetes</taxon>
        <taxon>Eurotiomycetidae</taxon>
        <taxon>Eurotiales</taxon>
        <taxon>Aspergillaceae</taxon>
        <taxon>Aspergillus</taxon>
        <taxon>Aspergillus subgen. Nidulantes</taxon>
    </lineage>
</organism>
<proteinExistence type="predicted"/>
<keyword evidence="4" id="KW-1185">Reference proteome</keyword>
<reference evidence="3 4" key="1">
    <citation type="submission" date="2024-07" db="EMBL/GenBank/DDBJ databases">
        <title>Section-level genome sequencing and comparative genomics of Aspergillus sections Usti and Cavernicolus.</title>
        <authorList>
            <consortium name="Lawrence Berkeley National Laboratory"/>
            <person name="Nybo J.L."/>
            <person name="Vesth T.C."/>
            <person name="Theobald S."/>
            <person name="Frisvad J.C."/>
            <person name="Larsen T.O."/>
            <person name="Kjaerboelling I."/>
            <person name="Rothschild-Mancinelli K."/>
            <person name="Lyhne E.K."/>
            <person name="Kogle M.E."/>
            <person name="Barry K."/>
            <person name="Clum A."/>
            <person name="Na H."/>
            <person name="Ledsgaard L."/>
            <person name="Lin J."/>
            <person name="Lipzen A."/>
            <person name="Kuo A."/>
            <person name="Riley R."/>
            <person name="Mondo S."/>
            <person name="LaButti K."/>
            <person name="Haridas S."/>
            <person name="Pangalinan J."/>
            <person name="Salamov A.A."/>
            <person name="Simmons B.A."/>
            <person name="Magnuson J.K."/>
            <person name="Chen J."/>
            <person name="Drula E."/>
            <person name="Henrissat B."/>
            <person name="Wiebenga A."/>
            <person name="Lubbers R.J."/>
            <person name="Gomes A.C."/>
            <person name="Macurrencykelacurrency M.R."/>
            <person name="Stajich J."/>
            <person name="Grigoriev I.V."/>
            <person name="Mortensen U.H."/>
            <person name="De vries R.P."/>
            <person name="Baker S.E."/>
            <person name="Andersen M.R."/>
        </authorList>
    </citation>
    <scope>NUCLEOTIDE SEQUENCE [LARGE SCALE GENOMIC DNA]</scope>
    <source>
        <strain evidence="3 4">CBS 756.74</strain>
    </source>
</reference>
<feature type="signal peptide" evidence="2">
    <location>
        <begin position="1"/>
        <end position="18"/>
    </location>
</feature>
<feature type="region of interest" description="Disordered" evidence="1">
    <location>
        <begin position="116"/>
        <end position="223"/>
    </location>
</feature>
<feature type="compositionally biased region" description="Basic and acidic residues" evidence="1">
    <location>
        <begin position="130"/>
        <end position="153"/>
    </location>
</feature>
<protein>
    <submittedName>
        <fullName evidence="3">Uncharacterized protein</fullName>
    </submittedName>
</protein>
<dbReference type="RefSeq" id="XP_070893740.1">
    <property type="nucleotide sequence ID" value="XM_071037470.1"/>
</dbReference>